<dbReference type="Pfam" id="PF00078">
    <property type="entry name" value="RVT_1"/>
    <property type="match status" value="1"/>
</dbReference>
<proteinExistence type="predicted"/>
<evidence type="ECO:0000313" key="4">
    <source>
        <dbReference type="EMBL" id="GEU29256.1"/>
    </source>
</evidence>
<comment type="caution">
    <text evidence="4">The sequence shown here is derived from an EMBL/GenBank/DDBJ whole genome shotgun (WGS) entry which is preliminary data.</text>
</comment>
<evidence type="ECO:0000259" key="3">
    <source>
        <dbReference type="Pfam" id="PF14111"/>
    </source>
</evidence>
<feature type="region of interest" description="Disordered" evidence="1">
    <location>
        <begin position="370"/>
        <end position="409"/>
    </location>
</feature>
<protein>
    <recommendedName>
        <fullName evidence="5">Reverse transcriptase domain-containing protein</fullName>
    </recommendedName>
</protein>
<gene>
    <name evidence="4" type="ORF">Tci_001234</name>
</gene>
<dbReference type="InterPro" id="IPR000477">
    <property type="entry name" value="RT_dom"/>
</dbReference>
<organism evidence="4">
    <name type="scientific">Tanacetum cinerariifolium</name>
    <name type="common">Dalmatian daisy</name>
    <name type="synonym">Chrysanthemum cinerariifolium</name>
    <dbReference type="NCBI Taxonomy" id="118510"/>
    <lineage>
        <taxon>Eukaryota</taxon>
        <taxon>Viridiplantae</taxon>
        <taxon>Streptophyta</taxon>
        <taxon>Embryophyta</taxon>
        <taxon>Tracheophyta</taxon>
        <taxon>Spermatophyta</taxon>
        <taxon>Magnoliopsida</taxon>
        <taxon>eudicotyledons</taxon>
        <taxon>Gunneridae</taxon>
        <taxon>Pentapetalae</taxon>
        <taxon>asterids</taxon>
        <taxon>campanulids</taxon>
        <taxon>Asterales</taxon>
        <taxon>Asteraceae</taxon>
        <taxon>Asteroideae</taxon>
        <taxon>Anthemideae</taxon>
        <taxon>Anthemidinae</taxon>
        <taxon>Tanacetum</taxon>
    </lineage>
</organism>
<accession>A0A699GPV5</accession>
<dbReference type="SUPFAM" id="SSF56672">
    <property type="entry name" value="DNA/RNA polymerases"/>
    <property type="match status" value="1"/>
</dbReference>
<name>A0A699GPV5_TANCI</name>
<sequence>MAAVSLSDEGAHSNTVKVGTEELLRISFASKIRNVDGKILGKDGRPMRKAIRFQELVKVGEIVSNNQVTNPSNSSNCGSFASVVQHNALRKVVKVSELRNKETVHGAAIAIPLEAVKEVSARFENTLYGYFVGKKLAFPLVENYVKNTWIKFGLDRVMNKNGFFYFQFSTRDGMEKVIENGPWLIRSVPLILNVWTPNAQVKKDDIKVVPVWVKLRHVPVLAYSKIGLSLITTQLGRPIMLDSYTCNMCINPRGKSDYDRALIQVSIDVELTKSVVVAIPFLDNTGLSLETVDVEYEWTPPRCGTCCVFDHNDDNCPKKVHVNNTNVVEVSEDGFTTIVNRKKKGKGPIMVPKKSVGGFKVTKSKNFVYQPVKPKDNGSKPSTSEVQSVDPGDDNLNVIPTPIDDDGSESELEEVYVESNPNVSGNKGASTPYEDDVVNENQLSVCTILESQVDISSLAQVCSKVFKYWEWTSNANMCMKGCRIILGWNLDVVNVMVLSQTNQVMHVKIMHKKSNKYMFCSIIYAGNLVSERRLLWDQLVLHKQVVRGQPWTLLSDFNVALNLEDYHLGPSSLNSAMVDFKDYVAKTEVMDINSSGLHFTWNQKPRGGGGVLKKLDRIMGNVEFFVSRCSCYLSSLPYLGSLAFGSSNVAGQHMYQLTTKLKCMKKHMRKLVHDHGNLHERVDKLRVELDEIQKALDKSPSNSDLRDEEAVYVNAFNEAKLDEERFLKQKAKIEWLDVEDTNSAYFYKAIKSHNQRNRIESIINADNIMCSGPGVQAAFVQHYESFLGTDMPCDALQCEGLFNKKISEASCSNMVRHISNKEIKSAMFSIGDDKSPGPDGYTSMFFKRSWDIVGYDVCKAVTDFFNNGLILREINHTFLALIPKVSTPSRINDFRPISCCNVIYKCISKILTNCIIEGIKEVVSDNQSAFVLGRRITDNILITQELMHGYHLDKGTPRCAFKIDIQKAYDTVDWKFLEVILWQFGFPNLMIRWIMACVTTTSFSISINGDIHGFLKENVGCVKEIHFLLIYLPSLGLVNVCFADDLFIFARGDVNSAKVIMESLDEFKNVSGLVLSLPKSMAFFAMFCLMDCKFLVEKAKNRIGDWKNKSLSYARRLQLCKSVIASMHVYWASVLIIPKGILLDIEQLIRGFLWCNGELKRGKAKVAWHDICLPKKEGGFGIRSLEMFNIVLMTTHIWNLVSNKDSIWVRWINIYKLKGRSVWDVPVTSRFLSARDISREYFSMLASVKDMISNEGWLWPQSWLLKAPILGQLVVPSLDPNKPDLHYWRDSNGVMRHFSVKAVWEEIRPRGPEMSQNPRHASSMRDCYGTDLNHLSYALCSSQADSHEHLFYECSFSSKVCCSIRHLAAMDNVSPNFQDIVSFLQPIATKRTAISIIGRLLFAASSYFLWIERNNRLFKGLKRSPEDVRDIILVTVRLKLLSFKFKNRDKVKKLLSSWNMPKSFRLYGT</sequence>
<dbReference type="InterPro" id="IPR025558">
    <property type="entry name" value="DUF4283"/>
</dbReference>
<dbReference type="PANTHER" id="PTHR33116">
    <property type="entry name" value="REVERSE TRANSCRIPTASE ZINC-BINDING DOMAIN-CONTAINING PROTEIN-RELATED-RELATED"/>
    <property type="match status" value="1"/>
</dbReference>
<evidence type="ECO:0000256" key="1">
    <source>
        <dbReference type="SAM" id="MobiDB-lite"/>
    </source>
</evidence>
<dbReference type="EMBL" id="BKCJ010000054">
    <property type="protein sequence ID" value="GEU29256.1"/>
    <property type="molecule type" value="Genomic_DNA"/>
</dbReference>
<feature type="domain" description="Reverse transcriptase" evidence="2">
    <location>
        <begin position="882"/>
        <end position="1083"/>
    </location>
</feature>
<evidence type="ECO:0000259" key="2">
    <source>
        <dbReference type="Pfam" id="PF00078"/>
    </source>
</evidence>
<feature type="domain" description="DUF4283" evidence="3">
    <location>
        <begin position="121"/>
        <end position="201"/>
    </location>
</feature>
<reference evidence="4" key="1">
    <citation type="journal article" date="2019" name="Sci. Rep.">
        <title>Draft genome of Tanacetum cinerariifolium, the natural source of mosquito coil.</title>
        <authorList>
            <person name="Yamashiro T."/>
            <person name="Shiraishi A."/>
            <person name="Satake H."/>
            <person name="Nakayama K."/>
        </authorList>
    </citation>
    <scope>NUCLEOTIDE SEQUENCE</scope>
</reference>
<evidence type="ECO:0008006" key="5">
    <source>
        <dbReference type="Google" id="ProtNLM"/>
    </source>
</evidence>
<dbReference type="Gene3D" id="3.60.10.10">
    <property type="entry name" value="Endonuclease/exonuclease/phosphatase"/>
    <property type="match status" value="1"/>
</dbReference>
<dbReference type="InterPro" id="IPR043502">
    <property type="entry name" value="DNA/RNA_pol_sf"/>
</dbReference>
<dbReference type="CDD" id="cd01650">
    <property type="entry name" value="RT_nLTR_like"/>
    <property type="match status" value="1"/>
</dbReference>
<dbReference type="Pfam" id="PF14111">
    <property type="entry name" value="DUF4283"/>
    <property type="match status" value="1"/>
</dbReference>
<dbReference type="PANTHER" id="PTHR33116:SF84">
    <property type="entry name" value="RNA-DIRECTED DNA POLYMERASE"/>
    <property type="match status" value="1"/>
</dbReference>
<dbReference type="InterPro" id="IPR036691">
    <property type="entry name" value="Endo/exonu/phosph_ase_sf"/>
</dbReference>